<protein>
    <submittedName>
        <fullName evidence="3">Relaxase</fullName>
    </submittedName>
</protein>
<sequence length="487" mass="55837">MTYVKIGEIHRTLPRAIRYIINPDKTDDGAWVSTNFTRKTAPERVADIMLADVDAAVGGRGRNGVLAYHVIQSFDPDDPVTPELVHELGREFADRITEGKYKYVIATHGDRDHLHNHIIICSTSDVDRRKMRVIPSKNPRNCTLKQWREISDEITRREGLHVIRTDPDHPKYAHGGMAGLYPAARGAGSKDQLRRRIDMAAGRARDFDGFRRELEANGVTVTVRGRHLTFESLDTGFRCRDSRLGQAYDMTNIMARIGRTTLVQINFNRSLIARRRDDGTMLVRLPGTRGAEHVAIREDECITDGKTYMAFLASGAERIITDRRDRYIRAVEAESLYAWFEPPDLDLTGLETRTIRPDIGASDAQRRWYRWQARRLDDLDRTGRALIAANRWGGETGDWNTAIDRLEREIRAERAELQGVLVAIADRHETDGDDAPDEPIDTDPEIRERTERLQRLSLDLKALRDEQRRLRERNDGGKERRGTRRRT</sequence>
<feature type="region of interest" description="Disordered" evidence="1">
    <location>
        <begin position="467"/>
        <end position="487"/>
    </location>
</feature>
<dbReference type="Proteomes" id="UP000235050">
    <property type="component" value="Unassembled WGS sequence"/>
</dbReference>
<dbReference type="RefSeq" id="WP_101618367.1">
    <property type="nucleotide sequence ID" value="NZ_NMWU01000055.1"/>
</dbReference>
<evidence type="ECO:0000313" key="4">
    <source>
        <dbReference type="Proteomes" id="UP000235050"/>
    </source>
</evidence>
<proteinExistence type="predicted"/>
<feature type="compositionally biased region" description="Acidic residues" evidence="1">
    <location>
        <begin position="431"/>
        <end position="443"/>
    </location>
</feature>
<feature type="compositionally biased region" description="Basic and acidic residues" evidence="1">
    <location>
        <begin position="467"/>
        <end position="480"/>
    </location>
</feature>
<feature type="region of interest" description="Disordered" evidence="1">
    <location>
        <begin position="426"/>
        <end position="448"/>
    </location>
</feature>
<comment type="caution">
    <text evidence="3">The sequence shown here is derived from an EMBL/GenBank/DDBJ whole genome shotgun (WGS) entry which is preliminary data.</text>
</comment>
<dbReference type="AlphaFoldDB" id="A0A2N5J6X1"/>
<organism evidence="3 4">
    <name type="scientific">Bifidobacterium margollesii</name>
    <dbReference type="NCBI Taxonomy" id="2020964"/>
    <lineage>
        <taxon>Bacteria</taxon>
        <taxon>Bacillati</taxon>
        <taxon>Actinomycetota</taxon>
        <taxon>Actinomycetes</taxon>
        <taxon>Bifidobacteriales</taxon>
        <taxon>Bifidobacteriaceae</taxon>
        <taxon>Bifidobacterium</taxon>
    </lineage>
</organism>
<dbReference type="OrthoDB" id="5688559at2"/>
<dbReference type="InterPro" id="IPR005094">
    <property type="entry name" value="Endonuclease_MobA/VirD2"/>
</dbReference>
<reference evidence="3 4" key="1">
    <citation type="submission" date="2017-07" db="EMBL/GenBank/DDBJ databases">
        <title>Bifidobacterium novel species.</title>
        <authorList>
            <person name="Lugli G.A."/>
            <person name="Milani C."/>
            <person name="Duranti S."/>
            <person name="Mangifesta M."/>
        </authorList>
    </citation>
    <scope>NUCLEOTIDE SEQUENCE [LARGE SCALE GENOMIC DNA]</scope>
    <source>
        <strain evidence="4">Uis1B</strain>
    </source>
</reference>
<evidence type="ECO:0000256" key="1">
    <source>
        <dbReference type="SAM" id="MobiDB-lite"/>
    </source>
</evidence>
<accession>A0A2N5J6X1</accession>
<gene>
    <name evidence="3" type="ORF">Uis1B_2228</name>
</gene>
<dbReference type="Pfam" id="PF03432">
    <property type="entry name" value="Relaxase"/>
    <property type="match status" value="1"/>
</dbReference>
<feature type="domain" description="MobA/VirD2-like nuclease" evidence="2">
    <location>
        <begin position="19"/>
        <end position="160"/>
    </location>
</feature>
<evidence type="ECO:0000259" key="2">
    <source>
        <dbReference type="Pfam" id="PF03432"/>
    </source>
</evidence>
<evidence type="ECO:0000313" key="3">
    <source>
        <dbReference type="EMBL" id="PLS29960.1"/>
    </source>
</evidence>
<name>A0A2N5J6X1_9BIFI</name>
<dbReference type="EMBL" id="NMWU01000055">
    <property type="protein sequence ID" value="PLS29960.1"/>
    <property type="molecule type" value="Genomic_DNA"/>
</dbReference>
<keyword evidence="4" id="KW-1185">Reference proteome</keyword>